<sequence length="102" mass="11353">MQTLTERYGKKRVWAVIGCAWAVVLLVGVVKATTDDGGVPSCAKVQADPSAPVTMNEMVECMDEIDKWCHDNHPDDRYCTISLEEKGWYDDNWVNHPAPVSG</sequence>
<reference evidence="2" key="1">
    <citation type="journal article" date="2019" name="Int. J. Syst. Evol. Microbiol.">
        <title>The Global Catalogue of Microorganisms (GCM) 10K type strain sequencing project: providing services to taxonomists for standard genome sequencing and annotation.</title>
        <authorList>
            <consortium name="The Broad Institute Genomics Platform"/>
            <consortium name="The Broad Institute Genome Sequencing Center for Infectious Disease"/>
            <person name="Wu L."/>
            <person name="Ma J."/>
        </authorList>
    </citation>
    <scope>NUCLEOTIDE SEQUENCE [LARGE SCALE GENOMIC DNA]</scope>
    <source>
        <strain evidence="2">JCM 9091</strain>
    </source>
</reference>
<dbReference type="EMBL" id="BAAAUF010000002">
    <property type="protein sequence ID" value="GAA3026070.1"/>
    <property type="molecule type" value="Genomic_DNA"/>
</dbReference>
<dbReference type="Proteomes" id="UP001501532">
    <property type="component" value="Unassembled WGS sequence"/>
</dbReference>
<gene>
    <name evidence="1" type="ORF">GCM10010448_04950</name>
</gene>
<name>A0ABN3YD83_9ACTN</name>
<organism evidence="1 2">
    <name type="scientific">Streptomyces glomeratus</name>
    <dbReference type="NCBI Taxonomy" id="284452"/>
    <lineage>
        <taxon>Bacteria</taxon>
        <taxon>Bacillati</taxon>
        <taxon>Actinomycetota</taxon>
        <taxon>Actinomycetes</taxon>
        <taxon>Kitasatosporales</taxon>
        <taxon>Streptomycetaceae</taxon>
        <taxon>Streptomyces</taxon>
    </lineage>
</organism>
<evidence type="ECO:0000313" key="2">
    <source>
        <dbReference type="Proteomes" id="UP001501532"/>
    </source>
</evidence>
<protein>
    <submittedName>
        <fullName evidence="1">Uncharacterized protein</fullName>
    </submittedName>
</protein>
<keyword evidence="2" id="KW-1185">Reference proteome</keyword>
<dbReference type="RefSeq" id="WP_234515766.1">
    <property type="nucleotide sequence ID" value="NZ_BAAAUF010000002.1"/>
</dbReference>
<comment type="caution">
    <text evidence="1">The sequence shown here is derived from an EMBL/GenBank/DDBJ whole genome shotgun (WGS) entry which is preliminary data.</text>
</comment>
<proteinExistence type="predicted"/>
<evidence type="ECO:0000313" key="1">
    <source>
        <dbReference type="EMBL" id="GAA3026070.1"/>
    </source>
</evidence>
<accession>A0ABN3YD83</accession>